<organism evidence="2 3">
    <name type="scientific">Streptomyces sodiiphilus</name>
    <dbReference type="NCBI Taxonomy" id="226217"/>
    <lineage>
        <taxon>Bacteria</taxon>
        <taxon>Bacillati</taxon>
        <taxon>Actinomycetota</taxon>
        <taxon>Actinomycetes</taxon>
        <taxon>Kitasatosporales</taxon>
        <taxon>Streptomycetaceae</taxon>
        <taxon>Streptomyces</taxon>
    </lineage>
</organism>
<dbReference type="RefSeq" id="WP_344263248.1">
    <property type="nucleotide sequence ID" value="NZ_BAAAMJ010000032.1"/>
</dbReference>
<evidence type="ECO:0008006" key="4">
    <source>
        <dbReference type="Google" id="ProtNLM"/>
    </source>
</evidence>
<comment type="caution">
    <text evidence="2">The sequence shown here is derived from an EMBL/GenBank/DDBJ whole genome shotgun (WGS) entry which is preliminary data.</text>
</comment>
<keyword evidence="3" id="KW-1185">Reference proteome</keyword>
<keyword evidence="1" id="KW-1133">Transmembrane helix</keyword>
<name>A0ABN2PIJ3_9ACTN</name>
<sequence>MSGDGTGPAGNPVLRVRGLTRTFGSVVLPWPVLGLLVLGLPVLAGVVAALPARSRPDLARRSG</sequence>
<protein>
    <recommendedName>
        <fullName evidence="4">ABC transporter permease</fullName>
    </recommendedName>
</protein>
<keyword evidence="1" id="KW-0472">Membrane</keyword>
<proteinExistence type="predicted"/>
<reference evidence="2 3" key="1">
    <citation type="journal article" date="2019" name="Int. J. Syst. Evol. Microbiol.">
        <title>The Global Catalogue of Microorganisms (GCM) 10K type strain sequencing project: providing services to taxonomists for standard genome sequencing and annotation.</title>
        <authorList>
            <consortium name="The Broad Institute Genomics Platform"/>
            <consortium name="The Broad Institute Genome Sequencing Center for Infectious Disease"/>
            <person name="Wu L."/>
            <person name="Ma J."/>
        </authorList>
    </citation>
    <scope>NUCLEOTIDE SEQUENCE [LARGE SCALE GENOMIC DNA]</scope>
    <source>
        <strain evidence="2 3">JCM 13581</strain>
    </source>
</reference>
<evidence type="ECO:0000313" key="2">
    <source>
        <dbReference type="EMBL" id="GAA1922800.1"/>
    </source>
</evidence>
<dbReference type="EMBL" id="BAAAMJ010000032">
    <property type="protein sequence ID" value="GAA1922800.1"/>
    <property type="molecule type" value="Genomic_DNA"/>
</dbReference>
<dbReference type="Proteomes" id="UP001501303">
    <property type="component" value="Unassembled WGS sequence"/>
</dbReference>
<evidence type="ECO:0000313" key="3">
    <source>
        <dbReference type="Proteomes" id="UP001501303"/>
    </source>
</evidence>
<gene>
    <name evidence="2" type="ORF">GCM10009716_34100</name>
</gene>
<accession>A0ABN2PIJ3</accession>
<evidence type="ECO:0000256" key="1">
    <source>
        <dbReference type="SAM" id="Phobius"/>
    </source>
</evidence>
<keyword evidence="1" id="KW-0812">Transmembrane</keyword>
<feature type="transmembrane region" description="Helical" evidence="1">
    <location>
        <begin position="30"/>
        <end position="52"/>
    </location>
</feature>